<keyword evidence="4 7" id="KW-0233">DNA recombination</keyword>
<dbReference type="AlphaFoldDB" id="A0AAX1WUH7"/>
<dbReference type="SUPFAM" id="SSF50249">
    <property type="entry name" value="Nucleic acid-binding proteins"/>
    <property type="match status" value="1"/>
</dbReference>
<keyword evidence="5 7" id="KW-0234">DNA repair</keyword>
<comment type="caution">
    <text evidence="9">The sequence shown here is derived from an EMBL/GenBank/DDBJ whole genome shotgun (WGS) entry which is preliminary data.</text>
</comment>
<dbReference type="Gene3D" id="1.20.1440.120">
    <property type="entry name" value="Recombination protein O, C-terminal domain"/>
    <property type="match status" value="1"/>
</dbReference>
<evidence type="ECO:0000256" key="2">
    <source>
        <dbReference type="ARBA" id="ARBA00021310"/>
    </source>
</evidence>
<evidence type="ECO:0000313" key="10">
    <source>
        <dbReference type="Proteomes" id="UP000271868"/>
    </source>
</evidence>
<protein>
    <recommendedName>
        <fullName evidence="2 7">DNA repair protein RecO</fullName>
    </recommendedName>
    <alternativeName>
        <fullName evidence="6 7">Recombination protein O</fullName>
    </alternativeName>
</protein>
<accession>A0AAX1WUH7</accession>
<dbReference type="EMBL" id="RJVL01000004">
    <property type="protein sequence ID" value="ROR47157.1"/>
    <property type="molecule type" value="Genomic_DNA"/>
</dbReference>
<dbReference type="NCBIfam" id="TIGR00613">
    <property type="entry name" value="reco"/>
    <property type="match status" value="1"/>
</dbReference>
<dbReference type="SUPFAM" id="SSF57863">
    <property type="entry name" value="ArfGap/RecO-like zinc finger"/>
    <property type="match status" value="1"/>
</dbReference>
<evidence type="ECO:0000256" key="1">
    <source>
        <dbReference type="ARBA" id="ARBA00007452"/>
    </source>
</evidence>
<comment type="function">
    <text evidence="7">Involved in DNA repair and RecF pathway recombination.</text>
</comment>
<evidence type="ECO:0000313" key="9">
    <source>
        <dbReference type="EMBL" id="ROR47157.1"/>
    </source>
</evidence>
<dbReference type="InterPro" id="IPR037278">
    <property type="entry name" value="ARFGAP/RecO"/>
</dbReference>
<comment type="similarity">
    <text evidence="1 7">Belongs to the RecO family.</text>
</comment>
<dbReference type="InterPro" id="IPR042242">
    <property type="entry name" value="RecO_C"/>
</dbReference>
<name>A0AAX1WUH7_9BURK</name>
<dbReference type="GO" id="GO:0006310">
    <property type="term" value="P:DNA recombination"/>
    <property type="evidence" value="ECO:0007669"/>
    <property type="project" value="UniProtKB-UniRule"/>
</dbReference>
<evidence type="ECO:0000256" key="4">
    <source>
        <dbReference type="ARBA" id="ARBA00023172"/>
    </source>
</evidence>
<keyword evidence="10" id="KW-1185">Reference proteome</keyword>
<dbReference type="PANTHER" id="PTHR33991">
    <property type="entry name" value="DNA REPAIR PROTEIN RECO"/>
    <property type="match status" value="1"/>
</dbReference>
<evidence type="ECO:0000256" key="3">
    <source>
        <dbReference type="ARBA" id="ARBA00022763"/>
    </source>
</evidence>
<dbReference type="InterPro" id="IPR012340">
    <property type="entry name" value="NA-bd_OB-fold"/>
</dbReference>
<gene>
    <name evidence="7" type="primary">recO</name>
    <name evidence="9" type="ORF">EDC60_1884</name>
</gene>
<proteinExistence type="inferred from homology"/>
<dbReference type="HAMAP" id="MF_00201">
    <property type="entry name" value="RecO"/>
    <property type="match status" value="1"/>
</dbReference>
<dbReference type="InterPro" id="IPR022572">
    <property type="entry name" value="DNA_rep/recomb_RecO_N"/>
</dbReference>
<evidence type="ECO:0000256" key="6">
    <source>
        <dbReference type="ARBA" id="ARBA00033409"/>
    </source>
</evidence>
<evidence type="ECO:0000256" key="7">
    <source>
        <dbReference type="HAMAP-Rule" id="MF_00201"/>
    </source>
</evidence>
<evidence type="ECO:0000256" key="5">
    <source>
        <dbReference type="ARBA" id="ARBA00023204"/>
    </source>
</evidence>
<dbReference type="GeneID" id="84680625"/>
<evidence type="ECO:0000259" key="8">
    <source>
        <dbReference type="Pfam" id="PF11967"/>
    </source>
</evidence>
<dbReference type="GO" id="GO:0043590">
    <property type="term" value="C:bacterial nucleoid"/>
    <property type="evidence" value="ECO:0007669"/>
    <property type="project" value="TreeGrafter"/>
</dbReference>
<dbReference type="RefSeq" id="WP_011806386.1">
    <property type="nucleotide sequence ID" value="NZ_CP016278.1"/>
</dbReference>
<dbReference type="Pfam" id="PF02565">
    <property type="entry name" value="RecO_C"/>
    <property type="match status" value="1"/>
</dbReference>
<sequence length="262" mass="28398">MAARRIADEPAYVLHSYDWSESSLILETFTRHYGRVALVAKGAKKPTSNFRPVLLPLQPLRVTYTLGGEGHGEIHALKGAEWAGGHVMPTGDALLSGLYLNELLLRLLAREDTHAPLFDTYAGVVRVLATVDHEGEHGDALEPVLRSFELLLLREIGLLPGLDAETSTLAPLHAAARYALVPEAGLRPAVPADRAALSGGQWLALQGALDEPARYTATLRAIATAEAPVAADLKTQLRALLQYHCGSPLLRTRQLMMDLQKL</sequence>
<dbReference type="SMR" id="A0AAX1WUH7"/>
<dbReference type="Proteomes" id="UP000271868">
    <property type="component" value="Unassembled WGS sequence"/>
</dbReference>
<feature type="domain" description="DNA replication/recombination mediator RecO N-terminal" evidence="8">
    <location>
        <begin position="9"/>
        <end position="82"/>
    </location>
</feature>
<dbReference type="InterPro" id="IPR003717">
    <property type="entry name" value="RecO"/>
</dbReference>
<dbReference type="PANTHER" id="PTHR33991:SF1">
    <property type="entry name" value="DNA REPAIR PROTEIN RECO"/>
    <property type="match status" value="1"/>
</dbReference>
<keyword evidence="3 7" id="KW-0227">DNA damage</keyword>
<dbReference type="GO" id="GO:0006302">
    <property type="term" value="P:double-strand break repair"/>
    <property type="evidence" value="ECO:0007669"/>
    <property type="project" value="TreeGrafter"/>
</dbReference>
<dbReference type="Gene3D" id="2.40.50.140">
    <property type="entry name" value="Nucleic acid-binding proteins"/>
    <property type="match status" value="1"/>
</dbReference>
<organism evidence="9 10">
    <name type="scientific">Diaphorobacter nitroreducens</name>
    <dbReference type="NCBI Taxonomy" id="164759"/>
    <lineage>
        <taxon>Bacteria</taxon>
        <taxon>Pseudomonadati</taxon>
        <taxon>Pseudomonadota</taxon>
        <taxon>Betaproteobacteria</taxon>
        <taxon>Burkholderiales</taxon>
        <taxon>Comamonadaceae</taxon>
        <taxon>Diaphorobacter</taxon>
    </lineage>
</organism>
<dbReference type="Pfam" id="PF11967">
    <property type="entry name" value="RecO_N"/>
    <property type="match status" value="1"/>
</dbReference>
<reference evidence="9 10" key="1">
    <citation type="submission" date="2018-11" db="EMBL/GenBank/DDBJ databases">
        <title>Genomic Encyclopedia of Type Strains, Phase IV (KMG-IV): sequencing the most valuable type-strain genomes for metagenomic binning, comparative biology and taxonomic classification.</title>
        <authorList>
            <person name="Goeker M."/>
        </authorList>
    </citation>
    <scope>NUCLEOTIDE SEQUENCE [LARGE SCALE GENOMIC DNA]</scope>
    <source>
        <strain evidence="9 10">DSM 15985</strain>
    </source>
</reference>